<dbReference type="AlphaFoldDB" id="A0A0K9FH03"/>
<protein>
    <submittedName>
        <fullName evidence="4">MerR family transcriptional regulator</fullName>
    </submittedName>
</protein>
<dbReference type="InterPro" id="IPR009061">
    <property type="entry name" value="DNA-bd_dom_put_sf"/>
</dbReference>
<gene>
    <name evidence="4" type="ORF">ACZ11_02920</name>
</gene>
<organism evidence="4 5">
    <name type="scientific">Lysinibacillus xylanilyticus</name>
    <dbReference type="NCBI Taxonomy" id="582475"/>
    <lineage>
        <taxon>Bacteria</taxon>
        <taxon>Bacillati</taxon>
        <taxon>Bacillota</taxon>
        <taxon>Bacilli</taxon>
        <taxon>Bacillales</taxon>
        <taxon>Bacillaceae</taxon>
        <taxon>Lysinibacillus</taxon>
    </lineage>
</organism>
<proteinExistence type="predicted"/>
<dbReference type="PRINTS" id="PR00040">
    <property type="entry name" value="HTHMERR"/>
</dbReference>
<dbReference type="PANTHER" id="PTHR30204:SF96">
    <property type="entry name" value="CHROMOSOME-ANCHORING PROTEIN RACA"/>
    <property type="match status" value="1"/>
</dbReference>
<keyword evidence="2" id="KW-0175">Coiled coil</keyword>
<evidence type="ECO:0000313" key="4">
    <source>
        <dbReference type="EMBL" id="KMY33421.1"/>
    </source>
</evidence>
<evidence type="ECO:0000313" key="5">
    <source>
        <dbReference type="Proteomes" id="UP000037326"/>
    </source>
</evidence>
<feature type="domain" description="HTH merR-type" evidence="3">
    <location>
        <begin position="1"/>
        <end position="70"/>
    </location>
</feature>
<dbReference type="OrthoDB" id="1894615at2"/>
<dbReference type="RefSeq" id="WP_049663630.1">
    <property type="nucleotide sequence ID" value="NZ_JBIVOC010000016.1"/>
</dbReference>
<dbReference type="PATRIC" id="fig|582475.4.peg.5249"/>
<dbReference type="Gene3D" id="1.10.1660.10">
    <property type="match status" value="1"/>
</dbReference>
<dbReference type="InterPro" id="IPR047057">
    <property type="entry name" value="MerR_fam"/>
</dbReference>
<keyword evidence="1" id="KW-0238">DNA-binding</keyword>
<dbReference type="Proteomes" id="UP000037326">
    <property type="component" value="Unassembled WGS sequence"/>
</dbReference>
<dbReference type="SMART" id="SM00422">
    <property type="entry name" value="HTH_MERR"/>
    <property type="match status" value="1"/>
</dbReference>
<dbReference type="PROSITE" id="PS50937">
    <property type="entry name" value="HTH_MERR_2"/>
    <property type="match status" value="1"/>
</dbReference>
<dbReference type="SUPFAM" id="SSF46955">
    <property type="entry name" value="Putative DNA-binding domain"/>
    <property type="match status" value="1"/>
</dbReference>
<sequence length="254" mass="29485">MFVIHEVSKQTGISVRTLRYYEEIGLLFPSAKTEGGHRLYGEEELKTLQQIVFLKTLGFRLKDIQTLLNESLDWVESLDHQLAFVQEEQNKLQQMESAILGLQNAFAIEGSLNESLIQKIIKLSNQSNEKKQALRKQIFTDADLKLIKKLPNLNRNDPHSLEWLGLLGQLKQLRGNYDAGSDPVQRIIKRMMEKAAEEYKGNESFLEKMWEIRKSSLQSEQIGLYPLEEDFIYFIEQAFTIYEIKNSQEGDLQQ</sequence>
<dbReference type="GO" id="GO:0003700">
    <property type="term" value="F:DNA-binding transcription factor activity"/>
    <property type="evidence" value="ECO:0007669"/>
    <property type="project" value="InterPro"/>
</dbReference>
<name>A0A0K9FH03_9BACI</name>
<evidence type="ECO:0000256" key="1">
    <source>
        <dbReference type="ARBA" id="ARBA00023125"/>
    </source>
</evidence>
<dbReference type="GeneID" id="96597271"/>
<evidence type="ECO:0000256" key="2">
    <source>
        <dbReference type="SAM" id="Coils"/>
    </source>
</evidence>
<reference evidence="5" key="1">
    <citation type="submission" date="2015-07" db="EMBL/GenBank/DDBJ databases">
        <authorList>
            <consortium name="Consortium for Microbial Forensics and Genomics (microFORGE)"/>
            <person name="Knight B.M."/>
            <person name="Roberts D.P."/>
            <person name="Lin D."/>
            <person name="Hari K."/>
            <person name="Fletcher J."/>
            <person name="Melcher U."/>
            <person name="Blagden T."/>
            <person name="Winegar R.A."/>
        </authorList>
    </citation>
    <scope>NUCLEOTIDE SEQUENCE [LARGE SCALE GENOMIC DNA]</scope>
    <source>
        <strain evidence="5">DSM 23493</strain>
    </source>
</reference>
<evidence type="ECO:0000259" key="3">
    <source>
        <dbReference type="PROSITE" id="PS50937"/>
    </source>
</evidence>
<dbReference type="InterPro" id="IPR000551">
    <property type="entry name" value="MerR-type_HTH_dom"/>
</dbReference>
<dbReference type="CDD" id="cd01106">
    <property type="entry name" value="HTH_TipAL-Mta"/>
    <property type="match status" value="1"/>
</dbReference>
<comment type="caution">
    <text evidence="4">The sequence shown here is derived from an EMBL/GenBank/DDBJ whole genome shotgun (WGS) entry which is preliminary data.</text>
</comment>
<dbReference type="GO" id="GO:0003677">
    <property type="term" value="F:DNA binding"/>
    <property type="evidence" value="ECO:0007669"/>
    <property type="project" value="UniProtKB-KW"/>
</dbReference>
<dbReference type="PANTHER" id="PTHR30204">
    <property type="entry name" value="REDOX-CYCLING DRUG-SENSING TRANSCRIPTIONAL ACTIVATOR SOXR"/>
    <property type="match status" value="1"/>
</dbReference>
<feature type="coiled-coil region" evidence="2">
    <location>
        <begin position="75"/>
        <end position="105"/>
    </location>
</feature>
<accession>A0A0K9FH03</accession>
<dbReference type="EMBL" id="LFXJ01000003">
    <property type="protein sequence ID" value="KMY33421.1"/>
    <property type="molecule type" value="Genomic_DNA"/>
</dbReference>
<dbReference type="Pfam" id="PF13411">
    <property type="entry name" value="MerR_1"/>
    <property type="match status" value="1"/>
</dbReference>